<dbReference type="RefSeq" id="WP_249242418.1">
    <property type="nucleotide sequence ID" value="NZ_CP096649.1"/>
</dbReference>
<dbReference type="InterPro" id="IPR008995">
    <property type="entry name" value="Mo/tungstate-bd_C_term_dom"/>
</dbReference>
<dbReference type="Pfam" id="PF00005">
    <property type="entry name" value="ABC_tran"/>
    <property type="match status" value="1"/>
</dbReference>
<dbReference type="InterPro" id="IPR003439">
    <property type="entry name" value="ABC_transporter-like_ATP-bd"/>
</dbReference>
<evidence type="ECO:0000259" key="4">
    <source>
        <dbReference type="PROSITE" id="PS50893"/>
    </source>
</evidence>
<dbReference type="GO" id="GO:0055052">
    <property type="term" value="C:ATP-binding cassette (ABC) transporter complex, substrate-binding subunit-containing"/>
    <property type="evidence" value="ECO:0007669"/>
    <property type="project" value="TreeGrafter"/>
</dbReference>
<sequence length="360" mass="40620">MSKISLRHVYKKYDNGIDNAVKDFNLEVEDKEFIVFVGPSGCGKSTTLRMIAGLEDISEGELLIDGKRMNEVAPKDRGTAMVFQNYALYPHLNVYDNIGFGLKIRGIDKDTRDKSIRETAEKLGLTEYLKRKPVELSGGQKQRVALGRAIVRDAEIFLMDEPLSNLDAKLRIHMREELVELQRELGSTVIYVTHDQTEAMTMATRIVCLKDGVIQQVGTPKELYENPSNVFVAGFLGAPPMNFIKGKIRYGKLYNSKGRALANYSKVDNKDVIMGIRPEHIRITDNEDDLALKIKMVELLGADYHIHGELDGDEITLRADAKLDIESKSEIHIAFVTENILLFDAKTQNRIFWEAIDGVK</sequence>
<dbReference type="PROSITE" id="PS00211">
    <property type="entry name" value="ABC_TRANSPORTER_1"/>
    <property type="match status" value="1"/>
</dbReference>
<protein>
    <submittedName>
        <fullName evidence="5">Sn-glycerol-3-phosphate ABC transporter ATP-binding protein UgpC</fullName>
    </submittedName>
</protein>
<dbReference type="Gene3D" id="2.40.50.140">
    <property type="entry name" value="Nucleic acid-binding proteins"/>
    <property type="match status" value="1"/>
</dbReference>
<dbReference type="SMART" id="SM00382">
    <property type="entry name" value="AAA"/>
    <property type="match status" value="1"/>
</dbReference>
<dbReference type="PROSITE" id="PS50893">
    <property type="entry name" value="ABC_TRANSPORTER_2"/>
    <property type="match status" value="1"/>
</dbReference>
<evidence type="ECO:0000313" key="5">
    <source>
        <dbReference type="EMBL" id="UQK58868.1"/>
    </source>
</evidence>
<dbReference type="InterPro" id="IPR003593">
    <property type="entry name" value="AAA+_ATPase"/>
</dbReference>
<dbReference type="Pfam" id="PF17912">
    <property type="entry name" value="OB_MalK"/>
    <property type="match status" value="1"/>
</dbReference>
<dbReference type="SUPFAM" id="SSF50331">
    <property type="entry name" value="MOP-like"/>
    <property type="match status" value="1"/>
</dbReference>
<evidence type="ECO:0000256" key="3">
    <source>
        <dbReference type="ARBA" id="ARBA00022840"/>
    </source>
</evidence>
<dbReference type="EMBL" id="CP096649">
    <property type="protein sequence ID" value="UQK58868.1"/>
    <property type="molecule type" value="Genomic_DNA"/>
</dbReference>
<name>A0A9E7IU40_9FIRM</name>
<dbReference type="GO" id="GO:0008643">
    <property type="term" value="P:carbohydrate transport"/>
    <property type="evidence" value="ECO:0007669"/>
    <property type="project" value="InterPro"/>
</dbReference>
<dbReference type="Proteomes" id="UP000831151">
    <property type="component" value="Chromosome"/>
</dbReference>
<keyword evidence="3 5" id="KW-0067">ATP-binding</keyword>
<evidence type="ECO:0000313" key="6">
    <source>
        <dbReference type="Proteomes" id="UP000831151"/>
    </source>
</evidence>
<dbReference type="Gene3D" id="3.40.50.300">
    <property type="entry name" value="P-loop containing nucleotide triphosphate hydrolases"/>
    <property type="match status" value="1"/>
</dbReference>
<dbReference type="SUPFAM" id="SSF52540">
    <property type="entry name" value="P-loop containing nucleoside triphosphate hydrolases"/>
    <property type="match status" value="1"/>
</dbReference>
<dbReference type="NCBIfam" id="NF008653">
    <property type="entry name" value="PRK11650.1"/>
    <property type="match status" value="1"/>
</dbReference>
<dbReference type="InterPro" id="IPR027417">
    <property type="entry name" value="P-loop_NTPase"/>
</dbReference>
<reference evidence="5" key="1">
    <citation type="submission" date="2022-04" db="EMBL/GenBank/DDBJ databases">
        <title>Complete genome sequences of Ezakiella coagulans and Fenollaria massiliensis.</title>
        <authorList>
            <person name="France M.T."/>
            <person name="Clifford J."/>
            <person name="Narina S."/>
            <person name="Rutt L."/>
            <person name="Ravel J."/>
        </authorList>
    </citation>
    <scope>NUCLEOTIDE SEQUENCE</scope>
    <source>
        <strain evidence="5">C0061C2</strain>
    </source>
</reference>
<dbReference type="GO" id="GO:0016887">
    <property type="term" value="F:ATP hydrolysis activity"/>
    <property type="evidence" value="ECO:0007669"/>
    <property type="project" value="InterPro"/>
</dbReference>
<dbReference type="GO" id="GO:0005524">
    <property type="term" value="F:ATP binding"/>
    <property type="evidence" value="ECO:0007669"/>
    <property type="project" value="UniProtKB-KW"/>
</dbReference>
<dbReference type="InterPro" id="IPR017871">
    <property type="entry name" value="ABC_transporter-like_CS"/>
</dbReference>
<feature type="domain" description="ABC transporter" evidence="4">
    <location>
        <begin position="4"/>
        <end position="236"/>
    </location>
</feature>
<organism evidence="5 6">
    <name type="scientific">Fenollaria massiliensis</name>
    <dbReference type="NCBI Taxonomy" id="938288"/>
    <lineage>
        <taxon>Bacteria</taxon>
        <taxon>Bacillati</taxon>
        <taxon>Bacillota</taxon>
        <taxon>Clostridia</taxon>
        <taxon>Eubacteriales</taxon>
        <taxon>Fenollaria</taxon>
    </lineage>
</organism>
<dbReference type="PANTHER" id="PTHR43875:SF1">
    <property type="entry name" value="OSMOPROTECTIVE COMPOUNDS UPTAKE ATP-BINDING PROTEIN GGTA"/>
    <property type="match status" value="1"/>
</dbReference>
<proteinExistence type="predicted"/>
<accession>A0A9E7IU40</accession>
<dbReference type="CDD" id="cd03301">
    <property type="entry name" value="ABC_MalK_N"/>
    <property type="match status" value="1"/>
</dbReference>
<dbReference type="InterPro" id="IPR012340">
    <property type="entry name" value="NA-bd_OB-fold"/>
</dbReference>
<evidence type="ECO:0000256" key="1">
    <source>
        <dbReference type="ARBA" id="ARBA00022448"/>
    </source>
</evidence>
<gene>
    <name evidence="5" type="primary">ugpC</name>
    <name evidence="5" type="ORF">M1R53_06420</name>
</gene>
<dbReference type="Gene3D" id="2.40.50.100">
    <property type="match status" value="1"/>
</dbReference>
<keyword evidence="2" id="KW-0547">Nucleotide-binding</keyword>
<dbReference type="InterPro" id="IPR015855">
    <property type="entry name" value="ABC_transpr_MalK-like"/>
</dbReference>
<keyword evidence="6" id="KW-1185">Reference proteome</keyword>
<evidence type="ECO:0000256" key="2">
    <source>
        <dbReference type="ARBA" id="ARBA00022741"/>
    </source>
</evidence>
<dbReference type="InterPro" id="IPR047641">
    <property type="entry name" value="ABC_transpr_MalK/UgpC-like"/>
</dbReference>
<dbReference type="FunFam" id="3.40.50.300:FF:000042">
    <property type="entry name" value="Maltose/maltodextrin ABC transporter, ATP-binding protein"/>
    <property type="match status" value="1"/>
</dbReference>
<dbReference type="AlphaFoldDB" id="A0A9E7IU40"/>
<dbReference type="PANTHER" id="PTHR43875">
    <property type="entry name" value="MALTODEXTRIN IMPORT ATP-BINDING PROTEIN MSMX"/>
    <property type="match status" value="1"/>
</dbReference>
<dbReference type="InterPro" id="IPR040582">
    <property type="entry name" value="OB_MalK-like"/>
</dbReference>
<keyword evidence="1" id="KW-0813">Transport</keyword>
<dbReference type="GO" id="GO:0140359">
    <property type="term" value="F:ABC-type transporter activity"/>
    <property type="evidence" value="ECO:0007669"/>
    <property type="project" value="InterPro"/>
</dbReference>
<dbReference type="KEGG" id="fms:M1R53_06420"/>